<sequence>MKVDFKNPSVQAFGFALLIEVGLIAAVVIYGVNHVSYEHVKSEAMITLTETTPEVKPEVKPEIKPKVEPPKPKPKPLDPPKLVKQKVEPKPVQPTPPKPIPAEEKALPTPVATPTAATEPTPPAPVTPPVVKSDVDPHVVSSYAAKLLAAVQAATHCPDGVQFSGRVRVAFSLSNTDPSSIRILVGSHVTAIDEAARHAVLDARIPEPPAEMKGSLRNYQTWVDLNCQ</sequence>
<feature type="compositionally biased region" description="Low complexity" evidence="1">
    <location>
        <begin position="108"/>
        <end position="119"/>
    </location>
</feature>
<protein>
    <recommendedName>
        <fullName evidence="5">Energy transducer TonB</fullName>
    </recommendedName>
</protein>
<keyword evidence="2" id="KW-0812">Transmembrane</keyword>
<feature type="region of interest" description="Disordered" evidence="1">
    <location>
        <begin position="50"/>
        <end position="130"/>
    </location>
</feature>
<evidence type="ECO:0000313" key="3">
    <source>
        <dbReference type="EMBL" id="AXI04141.1"/>
    </source>
</evidence>
<feature type="compositionally biased region" description="Basic and acidic residues" evidence="1">
    <location>
        <begin position="53"/>
        <end position="78"/>
    </location>
</feature>
<evidence type="ECO:0000256" key="1">
    <source>
        <dbReference type="SAM" id="MobiDB-lite"/>
    </source>
</evidence>
<reference evidence="3 4" key="1">
    <citation type="submission" date="2018-07" db="EMBL/GenBank/DDBJ databases">
        <title>Genome sequencing of Moraxellaceae gen. HYN0046.</title>
        <authorList>
            <person name="Kim M."/>
            <person name="Yi H."/>
        </authorList>
    </citation>
    <scope>NUCLEOTIDE SEQUENCE [LARGE SCALE GENOMIC DNA]</scope>
    <source>
        <strain evidence="3 4">HYN0046</strain>
    </source>
</reference>
<accession>A0A345PA32</accession>
<evidence type="ECO:0000256" key="2">
    <source>
        <dbReference type="SAM" id="Phobius"/>
    </source>
</evidence>
<dbReference type="EMBL" id="CP031222">
    <property type="protein sequence ID" value="AXI04141.1"/>
    <property type="molecule type" value="Genomic_DNA"/>
</dbReference>
<keyword evidence="2" id="KW-1133">Transmembrane helix</keyword>
<feature type="transmembrane region" description="Helical" evidence="2">
    <location>
        <begin position="12"/>
        <end position="32"/>
    </location>
</feature>
<proteinExistence type="predicted"/>
<evidence type="ECO:0000313" key="4">
    <source>
        <dbReference type="Proteomes" id="UP000253940"/>
    </source>
</evidence>
<dbReference type="KEGG" id="mbah:HYN46_15625"/>
<dbReference type="Gene3D" id="3.30.1150.10">
    <property type="match status" value="1"/>
</dbReference>
<evidence type="ECO:0008006" key="5">
    <source>
        <dbReference type="Google" id="ProtNLM"/>
    </source>
</evidence>
<gene>
    <name evidence="3" type="ORF">HYN46_15625</name>
</gene>
<feature type="compositionally biased region" description="Pro residues" evidence="1">
    <location>
        <begin position="91"/>
        <end position="100"/>
    </location>
</feature>
<keyword evidence="4" id="KW-1185">Reference proteome</keyword>
<organism evidence="3 4">
    <name type="scientific">Aquirhabdus parva</name>
    <dbReference type="NCBI Taxonomy" id="2283318"/>
    <lineage>
        <taxon>Bacteria</taxon>
        <taxon>Pseudomonadati</taxon>
        <taxon>Pseudomonadota</taxon>
        <taxon>Gammaproteobacteria</taxon>
        <taxon>Moraxellales</taxon>
        <taxon>Moraxellaceae</taxon>
        <taxon>Aquirhabdus</taxon>
    </lineage>
</organism>
<dbReference type="AlphaFoldDB" id="A0A345PA32"/>
<keyword evidence="2" id="KW-0472">Membrane</keyword>
<dbReference type="RefSeq" id="WP_114900249.1">
    <property type="nucleotide sequence ID" value="NZ_CP031222.1"/>
</dbReference>
<dbReference type="SUPFAM" id="SSF74653">
    <property type="entry name" value="TolA/TonB C-terminal domain"/>
    <property type="match status" value="1"/>
</dbReference>
<name>A0A345PA32_9GAMM</name>
<dbReference type="Proteomes" id="UP000253940">
    <property type="component" value="Chromosome"/>
</dbReference>